<dbReference type="Pfam" id="PF01311">
    <property type="entry name" value="Bac_export_1"/>
    <property type="match status" value="1"/>
</dbReference>
<keyword evidence="5 10" id="KW-0812">Transmembrane</keyword>
<sequence>MVTAPGFSFKQTPSLLKIFISISLTISVYSIIPEKIVIENIYIFIFFVIKEVLVGIALGFVVQLIFSTVEMAGQIIDFQVGFSMGSVYDQTIGIQGSNYGRLYYWLALTLFFVTDMHHIVIQNLLNSFEIVPLTQSSLGGNTVEGMVKLFSKVFEMSIMLASPVVLVAFVTDCVLGIVSRSVPQINVLMLGMPMKILISFFFLLLFLPNLLQLIVHIFPEMNRYMSEFVQSLAR</sequence>
<dbReference type="InterPro" id="IPR006303">
    <property type="entry name" value="FliR"/>
</dbReference>
<evidence type="ECO:0000256" key="9">
    <source>
        <dbReference type="NCBIfam" id="TIGR01400"/>
    </source>
</evidence>
<dbReference type="Proteomes" id="UP000195918">
    <property type="component" value="Unassembled WGS sequence"/>
</dbReference>
<keyword evidence="11" id="KW-0282">Flagellum</keyword>
<proteinExistence type="inferred from homology"/>
<dbReference type="EMBL" id="FWFD01000015">
    <property type="protein sequence ID" value="SLM86891.1"/>
    <property type="molecule type" value="Genomic_DNA"/>
</dbReference>
<keyword evidence="12" id="KW-1185">Reference proteome</keyword>
<evidence type="ECO:0000256" key="7">
    <source>
        <dbReference type="ARBA" id="ARBA00023136"/>
    </source>
</evidence>
<evidence type="ECO:0000256" key="8">
    <source>
        <dbReference type="ARBA" id="ARBA00023143"/>
    </source>
</evidence>
<feature type="transmembrane region" description="Helical" evidence="10">
    <location>
        <begin position="198"/>
        <end position="218"/>
    </location>
</feature>
<name>A0A1X6WRA2_9ENTE</name>
<dbReference type="AlphaFoldDB" id="A0A1X6WRA2"/>
<dbReference type="NCBIfam" id="TIGR01400">
    <property type="entry name" value="fliR"/>
    <property type="match status" value="1"/>
</dbReference>
<dbReference type="PANTHER" id="PTHR30065:SF1">
    <property type="entry name" value="SURFACE PRESENTATION OF ANTIGENS PROTEIN SPAR"/>
    <property type="match status" value="1"/>
</dbReference>
<reference evidence="12" key="1">
    <citation type="submission" date="2017-02" db="EMBL/GenBank/DDBJ databases">
        <authorList>
            <person name="Dridi B."/>
        </authorList>
    </citation>
    <scope>NUCLEOTIDE SEQUENCE [LARGE SCALE GENOMIC DNA]</scope>
    <source>
        <strain evidence="12">bH819</strain>
    </source>
</reference>
<feature type="transmembrane region" description="Helical" evidence="10">
    <location>
        <begin position="102"/>
        <end position="121"/>
    </location>
</feature>
<comment type="similarity">
    <text evidence="2 10">Belongs to the FliR/MopE/SpaR family.</text>
</comment>
<keyword evidence="11" id="KW-0966">Cell projection</keyword>
<evidence type="ECO:0000256" key="4">
    <source>
        <dbReference type="ARBA" id="ARBA00022475"/>
    </source>
</evidence>
<evidence type="ECO:0000256" key="3">
    <source>
        <dbReference type="ARBA" id="ARBA00021717"/>
    </source>
</evidence>
<dbReference type="GO" id="GO:0006605">
    <property type="term" value="P:protein targeting"/>
    <property type="evidence" value="ECO:0007669"/>
    <property type="project" value="UniProtKB-UniRule"/>
</dbReference>
<evidence type="ECO:0000313" key="12">
    <source>
        <dbReference type="Proteomes" id="UP000195918"/>
    </source>
</evidence>
<keyword evidence="7 10" id="KW-0472">Membrane</keyword>
<evidence type="ECO:0000256" key="1">
    <source>
        <dbReference type="ARBA" id="ARBA00002578"/>
    </source>
</evidence>
<evidence type="ECO:0000256" key="10">
    <source>
        <dbReference type="RuleBase" id="RU362071"/>
    </source>
</evidence>
<comment type="subcellular location">
    <subcellularLocation>
        <location evidence="10">Cell membrane</location>
        <topology evidence="10">Multi-pass membrane protein</topology>
    </subcellularLocation>
    <subcellularLocation>
        <location evidence="10">Bacterial flagellum basal body</location>
    </subcellularLocation>
</comment>
<accession>A0A1X6WRA2</accession>
<keyword evidence="11" id="KW-0969">Cilium</keyword>
<evidence type="ECO:0000256" key="5">
    <source>
        <dbReference type="ARBA" id="ARBA00022692"/>
    </source>
</evidence>
<feature type="transmembrane region" description="Helical" evidence="10">
    <location>
        <begin position="41"/>
        <end position="66"/>
    </location>
</feature>
<comment type="function">
    <text evidence="1 10">Role in flagellar biosynthesis.</text>
</comment>
<feature type="transmembrane region" description="Helical" evidence="10">
    <location>
        <begin position="15"/>
        <end position="32"/>
    </location>
</feature>
<protein>
    <recommendedName>
        <fullName evidence="3 9">Flagellar biosynthetic protein FliR</fullName>
    </recommendedName>
</protein>
<evidence type="ECO:0000256" key="2">
    <source>
        <dbReference type="ARBA" id="ARBA00009772"/>
    </source>
</evidence>
<dbReference type="InterPro" id="IPR002010">
    <property type="entry name" value="T3SS_IM_R"/>
</dbReference>
<dbReference type="PRINTS" id="PR00953">
    <property type="entry name" value="TYPE3IMRPROT"/>
</dbReference>
<keyword evidence="6 10" id="KW-1133">Transmembrane helix</keyword>
<dbReference type="GO" id="GO:0009425">
    <property type="term" value="C:bacterial-type flagellum basal body"/>
    <property type="evidence" value="ECO:0007669"/>
    <property type="project" value="UniProtKB-SubCell"/>
</dbReference>
<evidence type="ECO:0000313" key="11">
    <source>
        <dbReference type="EMBL" id="SLM86891.1"/>
    </source>
</evidence>
<evidence type="ECO:0000256" key="6">
    <source>
        <dbReference type="ARBA" id="ARBA00022989"/>
    </source>
</evidence>
<keyword evidence="8 10" id="KW-0975">Bacterial flagellum</keyword>
<dbReference type="GO" id="GO:0005886">
    <property type="term" value="C:plasma membrane"/>
    <property type="evidence" value="ECO:0007669"/>
    <property type="project" value="UniProtKB-SubCell"/>
</dbReference>
<dbReference type="GO" id="GO:0044780">
    <property type="term" value="P:bacterial-type flagellum assembly"/>
    <property type="evidence" value="ECO:0007669"/>
    <property type="project" value="UniProtKB-UniRule"/>
</dbReference>
<organism evidence="11 12">
    <name type="scientific">Vagococcus fluvialis bH819</name>
    <dbReference type="NCBI Taxonomy" id="1255619"/>
    <lineage>
        <taxon>Bacteria</taxon>
        <taxon>Bacillati</taxon>
        <taxon>Bacillota</taxon>
        <taxon>Bacilli</taxon>
        <taxon>Lactobacillales</taxon>
        <taxon>Enterococcaceae</taxon>
        <taxon>Vagococcus</taxon>
    </lineage>
</organism>
<feature type="transmembrane region" description="Helical" evidence="10">
    <location>
        <begin position="158"/>
        <end position="178"/>
    </location>
</feature>
<dbReference type="PANTHER" id="PTHR30065">
    <property type="entry name" value="FLAGELLAR BIOSYNTHETIC PROTEIN FLIR"/>
    <property type="match status" value="1"/>
</dbReference>
<keyword evidence="4 10" id="KW-1003">Cell membrane</keyword>
<gene>
    <name evidence="11" type="ORF">FM121_12390</name>
</gene>